<protein>
    <recommendedName>
        <fullName evidence="3">RNase H type-1 domain-containing protein</fullName>
    </recommendedName>
</protein>
<evidence type="ECO:0008006" key="3">
    <source>
        <dbReference type="Google" id="ProtNLM"/>
    </source>
</evidence>
<organism evidence="1 2">
    <name type="scientific">Arabis nemorensis</name>
    <dbReference type="NCBI Taxonomy" id="586526"/>
    <lineage>
        <taxon>Eukaryota</taxon>
        <taxon>Viridiplantae</taxon>
        <taxon>Streptophyta</taxon>
        <taxon>Embryophyta</taxon>
        <taxon>Tracheophyta</taxon>
        <taxon>Spermatophyta</taxon>
        <taxon>Magnoliopsida</taxon>
        <taxon>eudicotyledons</taxon>
        <taxon>Gunneridae</taxon>
        <taxon>Pentapetalae</taxon>
        <taxon>rosids</taxon>
        <taxon>malvids</taxon>
        <taxon>Brassicales</taxon>
        <taxon>Brassicaceae</taxon>
        <taxon>Arabideae</taxon>
        <taxon>Arabis</taxon>
    </lineage>
</organism>
<keyword evidence="2" id="KW-1185">Reference proteome</keyword>
<sequence length="69" mass="8116">MNRVLIKFDDWRMVFESRCANRAAFLIAHSVTLQNRWQSYIAQGAPSWLVEQFENERKASVCLLSTLIR</sequence>
<proteinExistence type="predicted"/>
<dbReference type="EMBL" id="CABITT030000005">
    <property type="protein sequence ID" value="VVB03713.1"/>
    <property type="molecule type" value="Genomic_DNA"/>
</dbReference>
<dbReference type="AlphaFoldDB" id="A0A565BQS3"/>
<reference evidence="1" key="1">
    <citation type="submission" date="2019-07" db="EMBL/GenBank/DDBJ databases">
        <authorList>
            <person name="Dittberner H."/>
        </authorList>
    </citation>
    <scope>NUCLEOTIDE SEQUENCE [LARGE SCALE GENOMIC DNA]</scope>
</reference>
<accession>A0A565BQS3</accession>
<evidence type="ECO:0000313" key="1">
    <source>
        <dbReference type="EMBL" id="VVB03713.1"/>
    </source>
</evidence>
<evidence type="ECO:0000313" key="2">
    <source>
        <dbReference type="Proteomes" id="UP000489600"/>
    </source>
</evidence>
<dbReference type="OrthoDB" id="1029011at2759"/>
<gene>
    <name evidence="1" type="ORF">ANE_LOCUS14157</name>
</gene>
<dbReference type="Proteomes" id="UP000489600">
    <property type="component" value="Unassembled WGS sequence"/>
</dbReference>
<name>A0A565BQS3_9BRAS</name>
<comment type="caution">
    <text evidence="1">The sequence shown here is derived from an EMBL/GenBank/DDBJ whole genome shotgun (WGS) entry which is preliminary data.</text>
</comment>